<dbReference type="EMBL" id="OW152836">
    <property type="protein sequence ID" value="CAH2057336.1"/>
    <property type="molecule type" value="Genomic_DNA"/>
</dbReference>
<feature type="non-terminal residue" evidence="2">
    <location>
        <position position="66"/>
    </location>
</feature>
<evidence type="ECO:0000313" key="2">
    <source>
        <dbReference type="EMBL" id="CAH2057336.1"/>
    </source>
</evidence>
<reference evidence="2" key="1">
    <citation type="submission" date="2022-03" db="EMBL/GenBank/DDBJ databases">
        <authorList>
            <person name="Martin H S."/>
        </authorList>
    </citation>
    <scope>NUCLEOTIDE SEQUENCE</scope>
</reference>
<feature type="compositionally biased region" description="Polar residues" evidence="1">
    <location>
        <begin position="18"/>
        <end position="33"/>
    </location>
</feature>
<feature type="region of interest" description="Disordered" evidence="1">
    <location>
        <begin position="1"/>
        <end position="66"/>
    </location>
</feature>
<gene>
    <name evidence="2" type="ORF">IPOD504_LOCUS10167</name>
</gene>
<evidence type="ECO:0000256" key="1">
    <source>
        <dbReference type="SAM" id="MobiDB-lite"/>
    </source>
</evidence>
<proteinExistence type="predicted"/>
<keyword evidence="3" id="KW-1185">Reference proteome</keyword>
<evidence type="ECO:0000313" key="3">
    <source>
        <dbReference type="Proteomes" id="UP000837857"/>
    </source>
</evidence>
<protein>
    <submittedName>
        <fullName evidence="2">Uncharacterized protein</fullName>
    </submittedName>
</protein>
<feature type="compositionally biased region" description="Pro residues" evidence="1">
    <location>
        <begin position="34"/>
        <end position="54"/>
    </location>
</feature>
<name>A0ABN8IHK2_9NEOP</name>
<sequence>MSISISGTEWHVSPLTPRINQSSFGPAANSRSTPPLPPVASPAPPPHPADPCPRPGRTRRATDFRT</sequence>
<dbReference type="Proteomes" id="UP000837857">
    <property type="component" value="Chromosome 24"/>
</dbReference>
<accession>A0ABN8IHK2</accession>
<organism evidence="2 3">
    <name type="scientific">Iphiclides podalirius</name>
    <name type="common">scarce swallowtail</name>
    <dbReference type="NCBI Taxonomy" id="110791"/>
    <lineage>
        <taxon>Eukaryota</taxon>
        <taxon>Metazoa</taxon>
        <taxon>Ecdysozoa</taxon>
        <taxon>Arthropoda</taxon>
        <taxon>Hexapoda</taxon>
        <taxon>Insecta</taxon>
        <taxon>Pterygota</taxon>
        <taxon>Neoptera</taxon>
        <taxon>Endopterygota</taxon>
        <taxon>Lepidoptera</taxon>
        <taxon>Glossata</taxon>
        <taxon>Ditrysia</taxon>
        <taxon>Papilionoidea</taxon>
        <taxon>Papilionidae</taxon>
        <taxon>Papilioninae</taxon>
        <taxon>Iphiclides</taxon>
    </lineage>
</organism>